<dbReference type="InterPro" id="IPR025121">
    <property type="entry name" value="GTPase_HflX_N"/>
</dbReference>
<dbReference type="GO" id="GO:0043022">
    <property type="term" value="F:ribosome binding"/>
    <property type="evidence" value="ECO:0007669"/>
    <property type="project" value="TreeGrafter"/>
</dbReference>
<dbReference type="Proteomes" id="UP000663833">
    <property type="component" value="Unassembled WGS sequence"/>
</dbReference>
<evidence type="ECO:0000259" key="1">
    <source>
        <dbReference type="Pfam" id="PF13167"/>
    </source>
</evidence>
<gene>
    <name evidence="3" type="ORF">GRG538_LOCUS16860</name>
    <name evidence="2" type="ORF">LUA448_LOCUS18368</name>
</gene>
<evidence type="ECO:0000313" key="3">
    <source>
        <dbReference type="EMBL" id="CAF3489029.1"/>
    </source>
</evidence>
<evidence type="ECO:0000313" key="4">
    <source>
        <dbReference type="Proteomes" id="UP000663833"/>
    </source>
</evidence>
<comment type="caution">
    <text evidence="2">The sequence shown here is derived from an EMBL/GenBank/DDBJ whole genome shotgun (WGS) entry which is preliminary data.</text>
</comment>
<dbReference type="EMBL" id="CAJNYT010002718">
    <property type="protein sequence ID" value="CAF3489029.1"/>
    <property type="molecule type" value="Genomic_DNA"/>
</dbReference>
<dbReference type="Pfam" id="PF13167">
    <property type="entry name" value="GTP-bdg_N"/>
    <property type="match status" value="1"/>
</dbReference>
<dbReference type="Gene3D" id="3.40.50.11060">
    <property type="entry name" value="GTPase HflX, N-terminal domain"/>
    <property type="match status" value="1"/>
</dbReference>
<evidence type="ECO:0000313" key="2">
    <source>
        <dbReference type="EMBL" id="CAF3409526.1"/>
    </source>
</evidence>
<accession>A0A818AX95</accession>
<name>A0A818AX95_9BILA</name>
<proteinExistence type="predicted"/>
<protein>
    <recommendedName>
        <fullName evidence="1">GTPase HflX N-terminal domain-containing protein</fullName>
    </recommendedName>
</protein>
<organism evidence="2 4">
    <name type="scientific">Rotaria socialis</name>
    <dbReference type="NCBI Taxonomy" id="392032"/>
    <lineage>
        <taxon>Eukaryota</taxon>
        <taxon>Metazoa</taxon>
        <taxon>Spiralia</taxon>
        <taxon>Gnathifera</taxon>
        <taxon>Rotifera</taxon>
        <taxon>Eurotatoria</taxon>
        <taxon>Bdelloidea</taxon>
        <taxon>Philodinida</taxon>
        <taxon>Philodinidae</taxon>
        <taxon>Rotaria</taxon>
    </lineage>
</organism>
<dbReference type="Proteomes" id="UP000663872">
    <property type="component" value="Unassembled WGS sequence"/>
</dbReference>
<dbReference type="GO" id="GO:0005737">
    <property type="term" value="C:cytoplasm"/>
    <property type="evidence" value="ECO:0007669"/>
    <property type="project" value="TreeGrafter"/>
</dbReference>
<dbReference type="GO" id="GO:0005525">
    <property type="term" value="F:GTP binding"/>
    <property type="evidence" value="ECO:0007669"/>
    <property type="project" value="InterPro"/>
</dbReference>
<dbReference type="PANTHER" id="PTHR10229:SF0">
    <property type="entry name" value="GTP-BINDING PROTEIN 6-RELATED"/>
    <property type="match status" value="1"/>
</dbReference>
<reference evidence="2" key="1">
    <citation type="submission" date="2021-02" db="EMBL/GenBank/DDBJ databases">
        <authorList>
            <person name="Nowell W R."/>
        </authorList>
    </citation>
    <scope>NUCLEOTIDE SEQUENCE</scope>
</reference>
<feature type="domain" description="GTPase HflX N-terminal" evidence="1">
    <location>
        <begin position="84"/>
        <end position="172"/>
    </location>
</feature>
<dbReference type="AlphaFoldDB" id="A0A818AX95"/>
<dbReference type="PANTHER" id="PTHR10229">
    <property type="entry name" value="GTP-BINDING PROTEIN HFLX"/>
    <property type="match status" value="1"/>
</dbReference>
<sequence>MLFNQVFKHQSCMKSSIRTFSHKSRLYTKEFIDRHLQSLINDNEFTSMSSALLYIRSMGHRVCIIQPSMKFKARGHQSTTAQLQLSESVSLIETLDKWRVVGHGIYTLKTSGTQRYLYGKGNVEKLAEEIHECQATAAFVSIDRLSLVQIDGLAEKFCVPIYDRYSVVLQIFKNHAQSSTAKLQILTDIPTTLIEAFRATLNDAICF</sequence>
<dbReference type="EMBL" id="CAJNYD010002292">
    <property type="protein sequence ID" value="CAF3409526.1"/>
    <property type="molecule type" value="Genomic_DNA"/>
</dbReference>
<dbReference type="InterPro" id="IPR042108">
    <property type="entry name" value="GTPase_HflX_N_sf"/>
</dbReference>
<dbReference type="InterPro" id="IPR016496">
    <property type="entry name" value="GTPase_HflX"/>
</dbReference>